<name>Q3A6X6_SYNC1</name>
<sequence length="276" mass="31212">MQTFFKILTCFFGAVGGLTTLSYALYWYETANRRPELVNQRFRPGRLVLAGGLILGETLFLMLTILLHPFGWFNRKAPPVNSDRTPIILLHGLFHSRACWWWLRLHLRRQGWKTVYAVALPPWKNVEVLTERVAHIVDTLRHRHGVRQVHLIGHSMGALIARNYLQIRGGAGKIDRCVLLGAPHRGSKLAPFALSPLGMLLLPGSEFLKRLAAAAWPADTGVVNIYSRHDNMILPFDNAVLPEVANREMIGMGHTSLLFRPSAIRCIIDHLKKEQP</sequence>
<reference evidence="3 4" key="2">
    <citation type="journal article" date="2012" name="BMC Genomics">
        <title>The genome of Pelobacter carbinolicus reveals surprising metabolic capabilities and physiological features.</title>
        <authorList>
            <person name="Aklujkar M."/>
            <person name="Haveman S.A."/>
            <person name="Didonato R.Jr."/>
            <person name="Chertkov O."/>
            <person name="Han C.S."/>
            <person name="Land M.L."/>
            <person name="Brown P."/>
            <person name="Lovley D.R."/>
        </authorList>
    </citation>
    <scope>NUCLEOTIDE SEQUENCE [LARGE SCALE GENOMIC DNA]</scope>
    <source>
        <strain evidence="4">DSM 2380 / NBRC 103641 / GraBd1</strain>
    </source>
</reference>
<keyword evidence="1" id="KW-0812">Transmembrane</keyword>
<organism evidence="3 4">
    <name type="scientific">Syntrophotalea carbinolica (strain DSM 2380 / NBRC 103641 / GraBd1)</name>
    <name type="common">Pelobacter carbinolicus</name>
    <dbReference type="NCBI Taxonomy" id="338963"/>
    <lineage>
        <taxon>Bacteria</taxon>
        <taxon>Pseudomonadati</taxon>
        <taxon>Thermodesulfobacteriota</taxon>
        <taxon>Desulfuromonadia</taxon>
        <taxon>Desulfuromonadales</taxon>
        <taxon>Syntrophotaleaceae</taxon>
        <taxon>Syntrophotalea</taxon>
    </lineage>
</organism>
<dbReference type="EMBL" id="CP000142">
    <property type="protein sequence ID" value="ABA87881.1"/>
    <property type="molecule type" value="Genomic_DNA"/>
</dbReference>
<dbReference type="InterPro" id="IPR029058">
    <property type="entry name" value="AB_hydrolase_fold"/>
</dbReference>
<keyword evidence="4" id="KW-1185">Reference proteome</keyword>
<dbReference type="STRING" id="338963.Pcar_0622"/>
<dbReference type="eggNOG" id="COG1075">
    <property type="taxonomic scope" value="Bacteria"/>
</dbReference>
<dbReference type="KEGG" id="pca:Pcar_0622"/>
<dbReference type="OrthoDB" id="275181at2"/>
<evidence type="ECO:0000256" key="1">
    <source>
        <dbReference type="SAM" id="Phobius"/>
    </source>
</evidence>
<reference evidence="4" key="1">
    <citation type="submission" date="2005-10" db="EMBL/GenBank/DDBJ databases">
        <title>Complete sequence of Pelobacter carbinolicus DSM 2380.</title>
        <authorList>
            <person name="Copeland A."/>
            <person name="Lucas S."/>
            <person name="Lapidus A."/>
            <person name="Barry K."/>
            <person name="Detter J.C."/>
            <person name="Glavina T."/>
            <person name="Hammon N."/>
            <person name="Israni S."/>
            <person name="Pitluck S."/>
            <person name="Chertkov O."/>
            <person name="Schmutz J."/>
            <person name="Larimer F."/>
            <person name="Land M."/>
            <person name="Kyrpides N."/>
            <person name="Ivanova N."/>
            <person name="Richardson P."/>
        </authorList>
    </citation>
    <scope>NUCLEOTIDE SEQUENCE [LARGE SCALE GENOMIC DNA]</scope>
    <source>
        <strain evidence="4">DSM 2380 / NBRC 103641 / GraBd1</strain>
    </source>
</reference>
<dbReference type="SUPFAM" id="SSF53474">
    <property type="entry name" value="alpha/beta-Hydrolases"/>
    <property type="match status" value="1"/>
</dbReference>
<dbReference type="Proteomes" id="UP000002534">
    <property type="component" value="Chromosome"/>
</dbReference>
<dbReference type="Gene3D" id="3.40.50.1820">
    <property type="entry name" value="alpha/beta hydrolase"/>
    <property type="match status" value="1"/>
</dbReference>
<gene>
    <name evidence="3" type="ordered locus">Pcar_0622</name>
</gene>
<keyword evidence="1" id="KW-0472">Membrane</keyword>
<dbReference type="Pfam" id="PF00561">
    <property type="entry name" value="Abhydrolase_1"/>
    <property type="match status" value="1"/>
</dbReference>
<dbReference type="RefSeq" id="WP_011340322.1">
    <property type="nucleotide sequence ID" value="NC_007498.2"/>
</dbReference>
<keyword evidence="1" id="KW-1133">Transmembrane helix</keyword>
<evidence type="ECO:0000313" key="4">
    <source>
        <dbReference type="Proteomes" id="UP000002534"/>
    </source>
</evidence>
<dbReference type="PANTHER" id="PTHR37946">
    <property type="entry name" value="SLL1969 PROTEIN"/>
    <property type="match status" value="1"/>
</dbReference>
<proteinExistence type="predicted"/>
<dbReference type="ESTHER" id="pelcd-q3a6x6">
    <property type="family name" value="Lipase_2"/>
</dbReference>
<accession>Q3A6X6</accession>
<evidence type="ECO:0000313" key="3">
    <source>
        <dbReference type="EMBL" id="ABA87881.1"/>
    </source>
</evidence>
<evidence type="ECO:0000259" key="2">
    <source>
        <dbReference type="Pfam" id="PF00561"/>
    </source>
</evidence>
<dbReference type="AlphaFoldDB" id="Q3A6X6"/>
<dbReference type="PANTHER" id="PTHR37946:SF1">
    <property type="entry name" value="SLL1969 PROTEIN"/>
    <property type="match status" value="1"/>
</dbReference>
<feature type="transmembrane region" description="Helical" evidence="1">
    <location>
        <begin position="6"/>
        <end position="26"/>
    </location>
</feature>
<feature type="domain" description="AB hydrolase-1" evidence="2">
    <location>
        <begin position="86"/>
        <end position="186"/>
    </location>
</feature>
<protein>
    <recommendedName>
        <fullName evidence="2">AB hydrolase-1 domain-containing protein</fullName>
    </recommendedName>
</protein>
<dbReference type="InterPro" id="IPR000073">
    <property type="entry name" value="AB_hydrolase_1"/>
</dbReference>
<feature type="transmembrane region" description="Helical" evidence="1">
    <location>
        <begin position="47"/>
        <end position="67"/>
    </location>
</feature>
<dbReference type="HOGENOM" id="CLU_065542_0_0_7"/>